<reference evidence="2" key="1">
    <citation type="journal article" date="2022" name="Mol. Ecol. Resour.">
        <title>The genomes of chicory, endive, great burdock and yacon provide insights into Asteraceae palaeo-polyploidization history and plant inulin production.</title>
        <authorList>
            <person name="Fan W."/>
            <person name="Wang S."/>
            <person name="Wang H."/>
            <person name="Wang A."/>
            <person name="Jiang F."/>
            <person name="Liu H."/>
            <person name="Zhao H."/>
            <person name="Xu D."/>
            <person name="Zhang Y."/>
        </authorList>
    </citation>
    <scope>NUCLEOTIDE SEQUENCE [LARGE SCALE GENOMIC DNA]</scope>
    <source>
        <strain evidence="2">cv. Yunnan</strain>
    </source>
</reference>
<evidence type="ECO:0000313" key="2">
    <source>
        <dbReference type="Proteomes" id="UP001056120"/>
    </source>
</evidence>
<protein>
    <submittedName>
        <fullName evidence="1">Uncharacterized protein</fullName>
    </submittedName>
</protein>
<dbReference type="EMBL" id="CM042036">
    <property type="protein sequence ID" value="KAI3744304.1"/>
    <property type="molecule type" value="Genomic_DNA"/>
</dbReference>
<comment type="caution">
    <text evidence="1">The sequence shown here is derived from an EMBL/GenBank/DDBJ whole genome shotgun (WGS) entry which is preliminary data.</text>
</comment>
<accession>A0ACB9DCG4</accession>
<gene>
    <name evidence="1" type="ORF">L1987_57382</name>
</gene>
<name>A0ACB9DCG4_9ASTR</name>
<reference evidence="1 2" key="2">
    <citation type="journal article" date="2022" name="Mol. Ecol. Resour.">
        <title>The genomes of chicory, endive, great burdock and yacon provide insights into Asteraceae paleo-polyploidization history and plant inulin production.</title>
        <authorList>
            <person name="Fan W."/>
            <person name="Wang S."/>
            <person name="Wang H."/>
            <person name="Wang A."/>
            <person name="Jiang F."/>
            <person name="Liu H."/>
            <person name="Zhao H."/>
            <person name="Xu D."/>
            <person name="Zhang Y."/>
        </authorList>
    </citation>
    <scope>NUCLEOTIDE SEQUENCE [LARGE SCALE GENOMIC DNA]</scope>
    <source>
        <strain evidence="2">cv. Yunnan</strain>
        <tissue evidence="1">Leaves</tissue>
    </source>
</reference>
<evidence type="ECO:0000313" key="1">
    <source>
        <dbReference type="EMBL" id="KAI3744304.1"/>
    </source>
</evidence>
<sequence>MQIRYIGGPWVWLEFDTVEACQRHKENEEINCYFKEMKPVTKDFVMDERIVWIEVVGLPLCGWMENSFNKVIVLVGGKECRVMVKEIAVWSPSIKKPSAIYGEYDDVLNSMKRNLIQITRYSMRIHFRNLEEEIDARKKENDEEFDASKRNCDEDLDDGCGCEPKILWDQRGKKSYTLNRRDLEGSMGYDMKGSQKNLKKLIRGMGENFME</sequence>
<dbReference type="Proteomes" id="UP001056120">
    <property type="component" value="Linkage Group LG19"/>
</dbReference>
<proteinExistence type="predicted"/>
<organism evidence="1 2">
    <name type="scientific">Smallanthus sonchifolius</name>
    <dbReference type="NCBI Taxonomy" id="185202"/>
    <lineage>
        <taxon>Eukaryota</taxon>
        <taxon>Viridiplantae</taxon>
        <taxon>Streptophyta</taxon>
        <taxon>Embryophyta</taxon>
        <taxon>Tracheophyta</taxon>
        <taxon>Spermatophyta</taxon>
        <taxon>Magnoliopsida</taxon>
        <taxon>eudicotyledons</taxon>
        <taxon>Gunneridae</taxon>
        <taxon>Pentapetalae</taxon>
        <taxon>asterids</taxon>
        <taxon>campanulids</taxon>
        <taxon>Asterales</taxon>
        <taxon>Asteraceae</taxon>
        <taxon>Asteroideae</taxon>
        <taxon>Heliantheae alliance</taxon>
        <taxon>Millerieae</taxon>
        <taxon>Smallanthus</taxon>
    </lineage>
</organism>
<keyword evidence="2" id="KW-1185">Reference proteome</keyword>